<dbReference type="InterPro" id="IPR052158">
    <property type="entry name" value="INH-QAR"/>
</dbReference>
<comment type="caution">
    <text evidence="5">The sequence shown here is derived from an EMBL/GenBank/DDBJ whole genome shotgun (WGS) entry which is preliminary data.</text>
</comment>
<dbReference type="Pfam" id="PF12833">
    <property type="entry name" value="HTH_18"/>
    <property type="match status" value="1"/>
</dbReference>
<dbReference type="PANTHER" id="PTHR43130:SF3">
    <property type="entry name" value="HTH-TYPE TRANSCRIPTIONAL REGULATOR RV1931C"/>
    <property type="match status" value="1"/>
</dbReference>
<dbReference type="InterPro" id="IPR009057">
    <property type="entry name" value="Homeodomain-like_sf"/>
</dbReference>
<dbReference type="GO" id="GO:0003700">
    <property type="term" value="F:DNA-binding transcription factor activity"/>
    <property type="evidence" value="ECO:0007669"/>
    <property type="project" value="InterPro"/>
</dbReference>
<evidence type="ECO:0000256" key="2">
    <source>
        <dbReference type="ARBA" id="ARBA00023125"/>
    </source>
</evidence>
<dbReference type="EMBL" id="LDSL01000089">
    <property type="protein sequence ID" value="KTT19761.1"/>
    <property type="molecule type" value="Genomic_DNA"/>
</dbReference>
<dbReference type="InterPro" id="IPR018060">
    <property type="entry name" value="HTH_AraC"/>
</dbReference>
<evidence type="ECO:0000256" key="1">
    <source>
        <dbReference type="ARBA" id="ARBA00023015"/>
    </source>
</evidence>
<keyword evidence="1" id="KW-0805">Transcription regulation</keyword>
<dbReference type="AlphaFoldDB" id="A0A147GRS9"/>
<evidence type="ECO:0000313" key="6">
    <source>
        <dbReference type="Proteomes" id="UP000072741"/>
    </source>
</evidence>
<accession>A0A147GRS9</accession>
<dbReference type="SMART" id="SM00342">
    <property type="entry name" value="HTH_ARAC"/>
    <property type="match status" value="1"/>
</dbReference>
<reference evidence="5 6" key="1">
    <citation type="journal article" date="2016" name="Front. Microbiol.">
        <title>Genomic Resource of Rice Seed Associated Bacteria.</title>
        <authorList>
            <person name="Midha S."/>
            <person name="Bansal K."/>
            <person name="Sharma S."/>
            <person name="Kumar N."/>
            <person name="Patil P.P."/>
            <person name="Chaudhry V."/>
            <person name="Patil P.B."/>
        </authorList>
    </citation>
    <scope>NUCLEOTIDE SEQUENCE [LARGE SCALE GENOMIC DNA]</scope>
    <source>
        <strain evidence="5 6">NS331</strain>
    </source>
</reference>
<dbReference type="InterPro" id="IPR002818">
    <property type="entry name" value="DJ-1/PfpI"/>
</dbReference>
<keyword evidence="3" id="KW-0804">Transcription</keyword>
<dbReference type="Gene3D" id="3.40.50.880">
    <property type="match status" value="1"/>
</dbReference>
<proteinExistence type="predicted"/>
<dbReference type="PANTHER" id="PTHR43130">
    <property type="entry name" value="ARAC-FAMILY TRANSCRIPTIONAL REGULATOR"/>
    <property type="match status" value="1"/>
</dbReference>
<dbReference type="RefSeq" id="WP_058642671.1">
    <property type="nucleotide sequence ID" value="NZ_LDSL01000089.1"/>
</dbReference>
<dbReference type="PATRIC" id="fig|433924.3.peg.4966"/>
<organism evidence="5 6">
    <name type="scientific">Pseudacidovorax intermedius</name>
    <dbReference type="NCBI Taxonomy" id="433924"/>
    <lineage>
        <taxon>Bacteria</taxon>
        <taxon>Pseudomonadati</taxon>
        <taxon>Pseudomonadota</taxon>
        <taxon>Betaproteobacteria</taxon>
        <taxon>Burkholderiales</taxon>
        <taxon>Comamonadaceae</taxon>
        <taxon>Pseudacidovorax</taxon>
    </lineage>
</organism>
<dbReference type="Pfam" id="PF01965">
    <property type="entry name" value="DJ-1_PfpI"/>
    <property type="match status" value="1"/>
</dbReference>
<evidence type="ECO:0000256" key="3">
    <source>
        <dbReference type="ARBA" id="ARBA00023163"/>
    </source>
</evidence>
<sequence length="315" mass="34155">MLRIGYLLPEGFQIMALATQAVFEFANLAARERVYSVENYSLAGGEVLTSAGTRVLSRSLSSRTAVDTWLVAGTRDPADAGAAPALVRALGRAAGRARRTAGLCTGAFLLADAGLLDQRRATTHWAWTDVLQQRHPSIQVEPDRIFITDGAFWTSAGMTAELDLALGLVEKDLGSDAAASVARGLVMPQRRSGGQSQHSELLRLAPKSDRIQQALEYARAHLAAPLGVEQLAEVAHLSPRQFSRVFAAETGQSPAKAVEQLRLESARLMVERSRHPLEVVARETGFRDARHLREVFLRGFGVSPQVVRRAARGTD</sequence>
<dbReference type="CDD" id="cd03137">
    <property type="entry name" value="GATase1_AraC_1"/>
    <property type="match status" value="1"/>
</dbReference>
<dbReference type="PROSITE" id="PS00041">
    <property type="entry name" value="HTH_ARAC_FAMILY_1"/>
    <property type="match status" value="1"/>
</dbReference>
<dbReference type="PROSITE" id="PS01124">
    <property type="entry name" value="HTH_ARAC_FAMILY_2"/>
    <property type="match status" value="1"/>
</dbReference>
<evidence type="ECO:0000313" key="5">
    <source>
        <dbReference type="EMBL" id="KTT19761.1"/>
    </source>
</evidence>
<dbReference type="Proteomes" id="UP000072741">
    <property type="component" value="Unassembled WGS sequence"/>
</dbReference>
<dbReference type="SUPFAM" id="SSF46689">
    <property type="entry name" value="Homeodomain-like"/>
    <property type="match status" value="2"/>
</dbReference>
<dbReference type="GO" id="GO:0043565">
    <property type="term" value="F:sequence-specific DNA binding"/>
    <property type="evidence" value="ECO:0007669"/>
    <property type="project" value="InterPro"/>
</dbReference>
<evidence type="ECO:0000259" key="4">
    <source>
        <dbReference type="PROSITE" id="PS01124"/>
    </source>
</evidence>
<dbReference type="InterPro" id="IPR029062">
    <property type="entry name" value="Class_I_gatase-like"/>
</dbReference>
<dbReference type="InterPro" id="IPR018062">
    <property type="entry name" value="HTH_AraC-typ_CS"/>
</dbReference>
<name>A0A147GRS9_9BURK</name>
<protein>
    <submittedName>
        <fullName evidence="5">AraC family transcriptional regulator</fullName>
    </submittedName>
</protein>
<feature type="domain" description="HTH araC/xylS-type" evidence="4">
    <location>
        <begin position="212"/>
        <end position="310"/>
    </location>
</feature>
<dbReference type="Gene3D" id="1.10.10.60">
    <property type="entry name" value="Homeodomain-like"/>
    <property type="match status" value="1"/>
</dbReference>
<dbReference type="OrthoDB" id="8543772at2"/>
<dbReference type="SUPFAM" id="SSF52317">
    <property type="entry name" value="Class I glutamine amidotransferase-like"/>
    <property type="match status" value="1"/>
</dbReference>
<keyword evidence="6" id="KW-1185">Reference proteome</keyword>
<keyword evidence="2" id="KW-0238">DNA-binding</keyword>
<gene>
    <name evidence="5" type="ORF">NS331_14415</name>
</gene>